<protein>
    <submittedName>
        <fullName evidence="2">BON domain-containing protein</fullName>
    </submittedName>
</protein>
<proteinExistence type="predicted"/>
<dbReference type="Proteomes" id="UP001081283">
    <property type="component" value="Unassembled WGS sequence"/>
</dbReference>
<comment type="caution">
    <text evidence="2">The sequence shown here is derived from an EMBL/GenBank/DDBJ whole genome shotgun (WGS) entry which is preliminary data.</text>
</comment>
<name>A0ABT3YM06_9HYPH</name>
<dbReference type="Pfam" id="PF04972">
    <property type="entry name" value="BON"/>
    <property type="match status" value="1"/>
</dbReference>
<evidence type="ECO:0000313" key="2">
    <source>
        <dbReference type="EMBL" id="MCY0096934.1"/>
    </source>
</evidence>
<dbReference type="PROSITE" id="PS50914">
    <property type="entry name" value="BON"/>
    <property type="match status" value="1"/>
</dbReference>
<evidence type="ECO:0000259" key="1">
    <source>
        <dbReference type="PROSITE" id="PS50914"/>
    </source>
</evidence>
<accession>A0ABT3YM06</accession>
<feature type="domain" description="BON" evidence="1">
    <location>
        <begin position="19"/>
        <end position="88"/>
    </location>
</feature>
<organism evidence="2 3">
    <name type="scientific">Hoeflea ulvae</name>
    <dbReference type="NCBI Taxonomy" id="2983764"/>
    <lineage>
        <taxon>Bacteria</taxon>
        <taxon>Pseudomonadati</taxon>
        <taxon>Pseudomonadota</taxon>
        <taxon>Alphaproteobacteria</taxon>
        <taxon>Hyphomicrobiales</taxon>
        <taxon>Rhizobiaceae</taxon>
        <taxon>Hoeflea</taxon>
    </lineage>
</organism>
<reference evidence="2" key="1">
    <citation type="submission" date="2022-10" db="EMBL/GenBank/DDBJ databases">
        <title>Hoeflea sp. J2-29, isolated from marine algae.</title>
        <authorList>
            <person name="Kristyanto S."/>
            <person name="Kim J.M."/>
            <person name="Jeon C.O."/>
        </authorList>
    </citation>
    <scope>NUCLEOTIDE SEQUENCE</scope>
    <source>
        <strain evidence="2">J2-29</strain>
    </source>
</reference>
<dbReference type="RefSeq" id="WP_267614767.1">
    <property type="nucleotide sequence ID" value="NZ_JAOVZQ010000001.1"/>
</dbReference>
<sequence length="90" mass="9810">MVFKPREYFGDPADVERKRNAELEHAVASALAASGRIDATDVAVTVLPDACIVLSGWVNEEDEIRRCIETAMTVAGVHRVESKILARGKS</sequence>
<evidence type="ECO:0000313" key="3">
    <source>
        <dbReference type="Proteomes" id="UP001081283"/>
    </source>
</evidence>
<dbReference type="EMBL" id="JAOVZQ010000001">
    <property type="protein sequence ID" value="MCY0096934.1"/>
    <property type="molecule type" value="Genomic_DNA"/>
</dbReference>
<dbReference type="InterPro" id="IPR007055">
    <property type="entry name" value="BON_dom"/>
</dbReference>
<gene>
    <name evidence="2" type="ORF">OEG82_23420</name>
</gene>
<keyword evidence="3" id="KW-1185">Reference proteome</keyword>